<accession>A0A1G7X3N5</accession>
<reference evidence="2" key="1">
    <citation type="submission" date="2016-10" db="EMBL/GenBank/DDBJ databases">
        <authorList>
            <person name="Varghese N."/>
            <person name="Submissions S."/>
        </authorList>
    </citation>
    <scope>NUCLEOTIDE SEQUENCE [LARGE SCALE GENOMIC DNA]</scope>
    <source>
        <strain evidence="2">DSM 8344</strain>
    </source>
</reference>
<protein>
    <recommendedName>
        <fullName evidence="3">DUF2889 domain-containing protein</fullName>
    </recommendedName>
</protein>
<evidence type="ECO:0008006" key="3">
    <source>
        <dbReference type="Google" id="ProtNLM"/>
    </source>
</evidence>
<gene>
    <name evidence="1" type="ORF">SAMN05443529_106112</name>
</gene>
<dbReference type="InterPro" id="IPR021312">
    <property type="entry name" value="DUF2889"/>
</dbReference>
<dbReference type="STRING" id="1121419.SAMN05443529_106112"/>
<proteinExistence type="predicted"/>
<dbReference type="AlphaFoldDB" id="A0A1G7X3N5"/>
<dbReference type="Proteomes" id="UP000198656">
    <property type="component" value="Unassembled WGS sequence"/>
</dbReference>
<dbReference type="Pfam" id="PF11136">
    <property type="entry name" value="DUF2889"/>
    <property type="match status" value="1"/>
</dbReference>
<organism evidence="1 2">
    <name type="scientific">Desulfosporosinus hippei DSM 8344</name>
    <dbReference type="NCBI Taxonomy" id="1121419"/>
    <lineage>
        <taxon>Bacteria</taxon>
        <taxon>Bacillati</taxon>
        <taxon>Bacillota</taxon>
        <taxon>Clostridia</taxon>
        <taxon>Eubacteriales</taxon>
        <taxon>Desulfitobacteriaceae</taxon>
        <taxon>Desulfosporosinus</taxon>
    </lineage>
</organism>
<evidence type="ECO:0000313" key="1">
    <source>
        <dbReference type="EMBL" id="SDG78762.1"/>
    </source>
</evidence>
<keyword evidence="2" id="KW-1185">Reference proteome</keyword>
<sequence length="145" mass="16387">MHLFNRSISISVRSKDKDTLTVEGTFIDTHHELCLTLEVDIKTRTITTATGELRRAPHTDCAETQKRIQKLVGINLNKNVRRQVQAAVGLKEGCTHITDLTLECVKSLMQASYQLMHLTMGEEQVNEIVEKYLEGSCFHYNKGAV</sequence>
<evidence type="ECO:0000313" key="2">
    <source>
        <dbReference type="Proteomes" id="UP000198656"/>
    </source>
</evidence>
<name>A0A1G7X3N5_9FIRM</name>
<dbReference type="EMBL" id="FNCP01000006">
    <property type="protein sequence ID" value="SDG78762.1"/>
    <property type="molecule type" value="Genomic_DNA"/>
</dbReference>